<accession>A0ABR8UH58</accession>
<feature type="transmembrane region" description="Helical" evidence="3">
    <location>
        <begin position="756"/>
        <end position="775"/>
    </location>
</feature>
<keyword evidence="2" id="KW-0175">Coiled coil</keyword>
<dbReference type="Proteomes" id="UP000647183">
    <property type="component" value="Unassembled WGS sequence"/>
</dbReference>
<keyword evidence="3" id="KW-0812">Transmembrane</keyword>
<gene>
    <name evidence="5" type="ORF">H9645_04865</name>
</gene>
<dbReference type="InterPro" id="IPR011123">
    <property type="entry name" value="Y_Y_Y"/>
</dbReference>
<dbReference type="Pfam" id="PF07495">
    <property type="entry name" value="Y_Y_Y"/>
    <property type="match status" value="1"/>
</dbReference>
<dbReference type="SUPFAM" id="SSF63829">
    <property type="entry name" value="Calcium-dependent phosphotriesterase"/>
    <property type="match status" value="3"/>
</dbReference>
<dbReference type="InterPro" id="IPR043128">
    <property type="entry name" value="Rev_trsase/Diguanyl_cyclase"/>
</dbReference>
<dbReference type="Gene3D" id="2.60.40.10">
    <property type="entry name" value="Immunoglobulins"/>
    <property type="match status" value="1"/>
</dbReference>
<dbReference type="Gene3D" id="3.30.70.270">
    <property type="match status" value="1"/>
</dbReference>
<dbReference type="EMBL" id="JACSQJ010000002">
    <property type="protein sequence ID" value="MBD7987354.1"/>
    <property type="molecule type" value="Genomic_DNA"/>
</dbReference>
<sequence length="983" mass="106598">MEAATPATSGWPGVLRACVLAYAFLLVAFAAGPARALDPALPPERYTVTRWNADDGLPHGQVHAISQDGDGFLWVATWEGTVRFDGRSFREVEALNHPDGRRLASRLLLRDGDSVLVGVDHLGLMRVPDGGEPRPACAAFPELDVIRVAHAIDGGQWVVARDGAYRLGQGDDCARVDGGEALAGLQPTALLALADGSLLAGNRHGLYRWHGGRLESWGERLGLPEGEVRGLQQSRDGALWIAGEQGVWRLRGERLERLRPGAAEGLLEDRQGALWVAATDSTLLRYWQGRWQQLDRRHGIEGFASGALFEGREGLVWMGTTHGLFRVGDGPVWGLGKEQGLRNDFVRSLVETADGQVWVGHSGGLSRVRDGQVEVLMPRPGLPSASVLALALAADGGVWAGTYNRGVIHVGASAQAPARPLAPEDSLLATEQVRALLEDPDGTLWIGTERGLKAWRGGQRVDEPLPGLPALPVRALHLAGDGRLWIGFMGGLAFREPDGRVVVLAPEVDFPGLSAMDFLSDPDGTLWIASDRGVLRNRNGAFVLYGRRQGLTGSALFRILPDGFGNLWVSSNEGVSRIPRAAFEAVDRGEAELLDIQSFSRDDGMPSRQSNGGSSPAGWRMASGELWMPTAAGIAVFDPARLVEAAVGEVSLVIDRVTVDGVAGTEVPPGARVVIQFTGVSQRSPNSLRYRYRMHGVDHDWIEARQSGEVTYTHLPPGSARFEVQVARAPADWSRPAGEARVDLQVATPWWERTPVRLLGVSALALLLAGLYAWLSRRQRHRQRRLESMVAQRTEELREKNAELEQASREREQLMKQLAHQAHHDALTGLPNRRACDLRLEAAVAHADANGGPLCVALLDVDRFKAINDRHGHQAGDQVLAQVGERLLYSLRQPSVFVARTGGEEFLVVLEGMALGEALPKLEQARMAIAAMRLDAPGDGLACTISAGLVQRAGDEQPDDLLRRADVCLYEAKRRGRDRVVAN</sequence>
<evidence type="ECO:0000259" key="4">
    <source>
        <dbReference type="PROSITE" id="PS50887"/>
    </source>
</evidence>
<reference evidence="5 6" key="1">
    <citation type="submission" date="2020-08" db="EMBL/GenBank/DDBJ databases">
        <title>A Genomic Blueprint of the Chicken Gut Microbiome.</title>
        <authorList>
            <person name="Gilroy R."/>
            <person name="Ravi A."/>
            <person name="Getino M."/>
            <person name="Pursley I."/>
            <person name="Horton D.L."/>
            <person name="Alikhan N.-F."/>
            <person name="Baker D."/>
            <person name="Gharbi K."/>
            <person name="Hall N."/>
            <person name="Watson M."/>
            <person name="Adriaenssens E.M."/>
            <person name="Foster-Nyarko E."/>
            <person name="Jarju S."/>
            <person name="Secka A."/>
            <person name="Antonio M."/>
            <person name="Oren A."/>
            <person name="Chaudhuri R."/>
            <person name="La Ragione R.M."/>
            <person name="Hildebrand F."/>
            <person name="Pallen M.J."/>
        </authorList>
    </citation>
    <scope>NUCLEOTIDE SEQUENCE [LARGE SCALE GENOMIC DNA]</scope>
    <source>
        <strain evidence="5 6">Sa2BVA3</strain>
    </source>
</reference>
<dbReference type="InterPro" id="IPR011110">
    <property type="entry name" value="Reg_prop"/>
</dbReference>
<evidence type="ECO:0000313" key="6">
    <source>
        <dbReference type="Proteomes" id="UP000647183"/>
    </source>
</evidence>
<dbReference type="PANTHER" id="PTHR45138">
    <property type="entry name" value="REGULATORY COMPONENTS OF SENSORY TRANSDUCTION SYSTEM"/>
    <property type="match status" value="1"/>
</dbReference>
<evidence type="ECO:0000313" key="5">
    <source>
        <dbReference type="EMBL" id="MBD7987354.1"/>
    </source>
</evidence>
<evidence type="ECO:0000256" key="1">
    <source>
        <dbReference type="ARBA" id="ARBA00012528"/>
    </source>
</evidence>
<protein>
    <recommendedName>
        <fullName evidence="1">diguanylate cyclase</fullName>
        <ecNumber evidence="1">2.7.7.65</ecNumber>
    </recommendedName>
</protein>
<dbReference type="InterPro" id="IPR029787">
    <property type="entry name" value="Nucleotide_cyclase"/>
</dbReference>
<name>A0ABR8UH58_9GAMM</name>
<dbReference type="Pfam" id="PF07494">
    <property type="entry name" value="Reg_prop"/>
    <property type="match status" value="3"/>
</dbReference>
<dbReference type="InterPro" id="IPR015943">
    <property type="entry name" value="WD40/YVTN_repeat-like_dom_sf"/>
</dbReference>
<dbReference type="SMART" id="SM00267">
    <property type="entry name" value="GGDEF"/>
    <property type="match status" value="1"/>
</dbReference>
<dbReference type="Pfam" id="PF00990">
    <property type="entry name" value="GGDEF"/>
    <property type="match status" value="1"/>
</dbReference>
<dbReference type="SUPFAM" id="SSF55073">
    <property type="entry name" value="Nucleotide cyclase"/>
    <property type="match status" value="1"/>
</dbReference>
<feature type="domain" description="GGDEF" evidence="4">
    <location>
        <begin position="852"/>
        <end position="983"/>
    </location>
</feature>
<feature type="coiled-coil region" evidence="2">
    <location>
        <begin position="790"/>
        <end position="824"/>
    </location>
</feature>
<evidence type="ECO:0000256" key="2">
    <source>
        <dbReference type="SAM" id="Coils"/>
    </source>
</evidence>
<organism evidence="5 6">
    <name type="scientific">Luteimonas colneyensis</name>
    <dbReference type="NCBI Taxonomy" id="2762230"/>
    <lineage>
        <taxon>Bacteria</taxon>
        <taxon>Pseudomonadati</taxon>
        <taxon>Pseudomonadota</taxon>
        <taxon>Gammaproteobacteria</taxon>
        <taxon>Lysobacterales</taxon>
        <taxon>Lysobacteraceae</taxon>
        <taxon>Luteimonas</taxon>
    </lineage>
</organism>
<keyword evidence="6" id="KW-1185">Reference proteome</keyword>
<dbReference type="InterPro" id="IPR050469">
    <property type="entry name" value="Diguanylate_Cyclase"/>
</dbReference>
<dbReference type="RefSeq" id="WP_191728613.1">
    <property type="nucleotide sequence ID" value="NZ_JACSQJ010000002.1"/>
</dbReference>
<dbReference type="PANTHER" id="PTHR45138:SF24">
    <property type="entry name" value="DIGUANYLATE CYCLASE DGCC-RELATED"/>
    <property type="match status" value="1"/>
</dbReference>
<keyword evidence="3" id="KW-1133">Transmembrane helix</keyword>
<evidence type="ECO:0000256" key="3">
    <source>
        <dbReference type="SAM" id="Phobius"/>
    </source>
</evidence>
<keyword evidence="3" id="KW-0472">Membrane</keyword>
<dbReference type="PROSITE" id="PS50887">
    <property type="entry name" value="GGDEF"/>
    <property type="match status" value="1"/>
</dbReference>
<dbReference type="NCBIfam" id="TIGR00254">
    <property type="entry name" value="GGDEF"/>
    <property type="match status" value="1"/>
</dbReference>
<comment type="caution">
    <text evidence="5">The sequence shown here is derived from an EMBL/GenBank/DDBJ whole genome shotgun (WGS) entry which is preliminary data.</text>
</comment>
<dbReference type="InterPro" id="IPR013783">
    <property type="entry name" value="Ig-like_fold"/>
</dbReference>
<proteinExistence type="predicted"/>
<dbReference type="InterPro" id="IPR000160">
    <property type="entry name" value="GGDEF_dom"/>
</dbReference>
<dbReference type="Gene3D" id="2.130.10.10">
    <property type="entry name" value="YVTN repeat-like/Quinoprotein amine dehydrogenase"/>
    <property type="match status" value="4"/>
</dbReference>
<dbReference type="CDD" id="cd01949">
    <property type="entry name" value="GGDEF"/>
    <property type="match status" value="1"/>
</dbReference>
<dbReference type="EC" id="2.7.7.65" evidence="1"/>